<reference evidence="4" key="1">
    <citation type="journal article" date="2019" name="Int. J. Syst. Evol. Microbiol.">
        <title>The Global Catalogue of Microorganisms (GCM) 10K type strain sequencing project: providing services to taxonomists for standard genome sequencing and annotation.</title>
        <authorList>
            <consortium name="The Broad Institute Genomics Platform"/>
            <consortium name="The Broad Institute Genome Sequencing Center for Infectious Disease"/>
            <person name="Wu L."/>
            <person name="Ma J."/>
        </authorList>
    </citation>
    <scope>NUCLEOTIDE SEQUENCE [LARGE SCALE GENOMIC DNA]</scope>
    <source>
        <strain evidence="4">JCM 13378</strain>
    </source>
</reference>
<dbReference type="InterPro" id="IPR007168">
    <property type="entry name" value="Phageshock_PspC_N"/>
</dbReference>
<dbReference type="EMBL" id="BAAAEI010000013">
    <property type="protein sequence ID" value="GAA0359393.1"/>
    <property type="molecule type" value="Genomic_DNA"/>
</dbReference>
<name>A0ABP3H3P0_9ALTE</name>
<feature type="domain" description="Phage shock protein PspC N-terminal" evidence="2">
    <location>
        <begin position="22"/>
        <end position="78"/>
    </location>
</feature>
<evidence type="ECO:0000313" key="4">
    <source>
        <dbReference type="Proteomes" id="UP001501757"/>
    </source>
</evidence>
<keyword evidence="1" id="KW-1133">Transmembrane helix</keyword>
<proteinExistence type="predicted"/>
<organism evidence="3 4">
    <name type="scientific">Bowmanella denitrificans</name>
    <dbReference type="NCBI Taxonomy" id="366582"/>
    <lineage>
        <taxon>Bacteria</taxon>
        <taxon>Pseudomonadati</taxon>
        <taxon>Pseudomonadota</taxon>
        <taxon>Gammaproteobacteria</taxon>
        <taxon>Alteromonadales</taxon>
        <taxon>Alteromonadaceae</taxon>
        <taxon>Bowmanella</taxon>
    </lineage>
</organism>
<feature type="transmembrane region" description="Helical" evidence="1">
    <location>
        <begin position="48"/>
        <end position="76"/>
    </location>
</feature>
<evidence type="ECO:0000259" key="2">
    <source>
        <dbReference type="Pfam" id="PF04024"/>
    </source>
</evidence>
<comment type="caution">
    <text evidence="3">The sequence shown here is derived from an EMBL/GenBank/DDBJ whole genome shotgun (WGS) entry which is preliminary data.</text>
</comment>
<gene>
    <name evidence="3" type="ORF">GCM10009092_24490</name>
</gene>
<sequence>MPSHNNSRFEEKIMRTLYDDQRIRKDKIRAKLSGVCAGLAQHWNTQPWMIRLAALVIFFHFPVAMLIAYVVAAMVLPSR</sequence>
<keyword evidence="4" id="KW-1185">Reference proteome</keyword>
<protein>
    <recommendedName>
        <fullName evidence="2">Phage shock protein PspC N-terminal domain-containing protein</fullName>
    </recommendedName>
</protein>
<keyword evidence="1" id="KW-0472">Membrane</keyword>
<dbReference type="Proteomes" id="UP001501757">
    <property type="component" value="Unassembled WGS sequence"/>
</dbReference>
<accession>A0ABP3H3P0</accession>
<evidence type="ECO:0000313" key="3">
    <source>
        <dbReference type="EMBL" id="GAA0359393.1"/>
    </source>
</evidence>
<evidence type="ECO:0000256" key="1">
    <source>
        <dbReference type="SAM" id="Phobius"/>
    </source>
</evidence>
<keyword evidence="1" id="KW-0812">Transmembrane</keyword>
<dbReference type="Pfam" id="PF04024">
    <property type="entry name" value="PspC"/>
    <property type="match status" value="1"/>
</dbReference>